<comment type="subcellular location">
    <subcellularLocation>
        <location evidence="1">Cell membrane</location>
        <topology evidence="1">Multi-pass membrane protein</topology>
    </subcellularLocation>
</comment>
<keyword evidence="4 10" id="KW-0812">Transmembrane</keyword>
<keyword evidence="13" id="KW-1185">Reference proteome</keyword>
<feature type="transmembrane region" description="Helical" evidence="10">
    <location>
        <begin position="81"/>
        <end position="102"/>
    </location>
</feature>
<feature type="domain" description="G-protein coupled receptors family 1 profile" evidence="11">
    <location>
        <begin position="1"/>
        <end position="188"/>
    </location>
</feature>
<evidence type="ECO:0000256" key="8">
    <source>
        <dbReference type="ARBA" id="ARBA00023170"/>
    </source>
</evidence>
<reference evidence="12 13" key="1">
    <citation type="journal article" date="2018" name="Gigascience">
        <title>Genomes of trombidid mites reveal novel predicted allergens and laterally-transferred genes associated with secondary metabolism.</title>
        <authorList>
            <person name="Dong X."/>
            <person name="Chaisiri K."/>
            <person name="Xia D."/>
            <person name="Armstrong S.D."/>
            <person name="Fang Y."/>
            <person name="Donnelly M.J."/>
            <person name="Kadowaki T."/>
            <person name="McGarry J.W."/>
            <person name="Darby A.C."/>
            <person name="Makepeace B.L."/>
        </authorList>
    </citation>
    <scope>NUCLEOTIDE SEQUENCE [LARGE SCALE GENOMIC DNA]</scope>
    <source>
        <strain evidence="12">UoL-UT</strain>
    </source>
</reference>
<dbReference type="OrthoDB" id="5981855at2759"/>
<gene>
    <name evidence="12" type="ORF">B4U80_03405</name>
</gene>
<evidence type="ECO:0000256" key="10">
    <source>
        <dbReference type="SAM" id="Phobius"/>
    </source>
</evidence>
<dbReference type="Gene3D" id="1.20.1070.10">
    <property type="entry name" value="Rhodopsin 7-helix transmembrane proteins"/>
    <property type="match status" value="1"/>
</dbReference>
<evidence type="ECO:0000256" key="6">
    <source>
        <dbReference type="ARBA" id="ARBA00023040"/>
    </source>
</evidence>
<dbReference type="PANTHER" id="PTHR46925">
    <property type="entry name" value="G-PROTEIN COUPLED RECEPTOR TKR-1-RELATED"/>
    <property type="match status" value="1"/>
</dbReference>
<keyword evidence="9" id="KW-0807">Transducer</keyword>
<evidence type="ECO:0000259" key="11">
    <source>
        <dbReference type="PROSITE" id="PS50262"/>
    </source>
</evidence>
<proteinExistence type="inferred from homology"/>
<evidence type="ECO:0000313" key="13">
    <source>
        <dbReference type="Proteomes" id="UP000288716"/>
    </source>
</evidence>
<dbReference type="PANTHER" id="PTHR46925:SF2">
    <property type="entry name" value="G-PROTEIN COUPLED RECEPTOR TKR-1-RELATED"/>
    <property type="match status" value="1"/>
</dbReference>
<accession>A0A443S7A9</accession>
<dbReference type="GO" id="GO:0005886">
    <property type="term" value="C:plasma membrane"/>
    <property type="evidence" value="ECO:0007669"/>
    <property type="project" value="UniProtKB-SubCell"/>
</dbReference>
<evidence type="ECO:0000256" key="7">
    <source>
        <dbReference type="ARBA" id="ARBA00023136"/>
    </source>
</evidence>
<keyword evidence="5 10" id="KW-1133">Transmembrane helix</keyword>
<dbReference type="STRING" id="299467.A0A443S7A9"/>
<keyword evidence="3" id="KW-1003">Cell membrane</keyword>
<feature type="transmembrane region" description="Helical" evidence="10">
    <location>
        <begin position="24"/>
        <end position="44"/>
    </location>
</feature>
<dbReference type="InterPro" id="IPR000276">
    <property type="entry name" value="GPCR_Rhodpsn"/>
</dbReference>
<dbReference type="EMBL" id="NCKV01006566">
    <property type="protein sequence ID" value="RWS23374.1"/>
    <property type="molecule type" value="Genomic_DNA"/>
</dbReference>
<dbReference type="AlphaFoldDB" id="A0A443S7A9"/>
<dbReference type="Proteomes" id="UP000288716">
    <property type="component" value="Unassembled WGS sequence"/>
</dbReference>
<evidence type="ECO:0000256" key="1">
    <source>
        <dbReference type="ARBA" id="ARBA00004651"/>
    </source>
</evidence>
<sequence>MSNHYRYIAVVHPLNPRTSKKTSAIIIMFIWCLSALLALPNLLYSVTIDFDYSDGSNRIMCMLEWPDDYAGVSYYDYCYNVIFFVFTYAIPMLSMLVAYSIMSRALWGNSIIVEMTHGQQEAFKSKKKVVIMLITVTIIFGICWLPYHLYFFYVYHNIEVSAEPLVQHIYLALYWLAMSNSCLNPLIYALLNKRSVSIQKI</sequence>
<evidence type="ECO:0000256" key="5">
    <source>
        <dbReference type="ARBA" id="ARBA00022989"/>
    </source>
</evidence>
<dbReference type="GO" id="GO:0004995">
    <property type="term" value="F:tachykinin receptor activity"/>
    <property type="evidence" value="ECO:0007669"/>
    <property type="project" value="InterPro"/>
</dbReference>
<name>A0A443S7A9_9ACAR</name>
<evidence type="ECO:0000313" key="12">
    <source>
        <dbReference type="EMBL" id="RWS23374.1"/>
    </source>
</evidence>
<feature type="transmembrane region" description="Helical" evidence="10">
    <location>
        <begin position="169"/>
        <end position="191"/>
    </location>
</feature>
<evidence type="ECO:0000256" key="4">
    <source>
        <dbReference type="ARBA" id="ARBA00022692"/>
    </source>
</evidence>
<dbReference type="InterPro" id="IPR001681">
    <property type="entry name" value="Neurokn_rcpt"/>
</dbReference>
<comment type="similarity">
    <text evidence="2">Belongs to the G-protein coupled receptor 1 family.</text>
</comment>
<dbReference type="Pfam" id="PF00001">
    <property type="entry name" value="7tm_1"/>
    <property type="match status" value="1"/>
</dbReference>
<organism evidence="12 13">
    <name type="scientific">Leptotrombidium deliense</name>
    <dbReference type="NCBI Taxonomy" id="299467"/>
    <lineage>
        <taxon>Eukaryota</taxon>
        <taxon>Metazoa</taxon>
        <taxon>Ecdysozoa</taxon>
        <taxon>Arthropoda</taxon>
        <taxon>Chelicerata</taxon>
        <taxon>Arachnida</taxon>
        <taxon>Acari</taxon>
        <taxon>Acariformes</taxon>
        <taxon>Trombidiformes</taxon>
        <taxon>Prostigmata</taxon>
        <taxon>Anystina</taxon>
        <taxon>Parasitengona</taxon>
        <taxon>Trombiculoidea</taxon>
        <taxon>Trombiculidae</taxon>
        <taxon>Leptotrombidium</taxon>
    </lineage>
</organism>
<protein>
    <submittedName>
        <fullName evidence="12">Tachykinin-like peptides receptor 86C</fullName>
    </submittedName>
</protein>
<keyword evidence="6" id="KW-0297">G-protein coupled receptor</keyword>
<dbReference type="PROSITE" id="PS50262">
    <property type="entry name" value="G_PROTEIN_RECEP_F1_2"/>
    <property type="match status" value="1"/>
</dbReference>
<evidence type="ECO:0000256" key="2">
    <source>
        <dbReference type="ARBA" id="ARBA00010663"/>
    </source>
</evidence>
<dbReference type="VEuPathDB" id="VectorBase:LDEU008666"/>
<comment type="caution">
    <text evidence="12">The sequence shown here is derived from an EMBL/GenBank/DDBJ whole genome shotgun (WGS) entry which is preliminary data.</text>
</comment>
<feature type="transmembrane region" description="Helical" evidence="10">
    <location>
        <begin position="129"/>
        <end position="149"/>
    </location>
</feature>
<dbReference type="InterPro" id="IPR017452">
    <property type="entry name" value="GPCR_Rhodpsn_7TM"/>
</dbReference>
<dbReference type="PRINTS" id="PR00237">
    <property type="entry name" value="GPCRRHODOPSN"/>
</dbReference>
<evidence type="ECO:0000256" key="9">
    <source>
        <dbReference type="ARBA" id="ARBA00023224"/>
    </source>
</evidence>
<keyword evidence="7 10" id="KW-0472">Membrane</keyword>
<keyword evidence="8 12" id="KW-0675">Receptor</keyword>
<dbReference type="SUPFAM" id="SSF81321">
    <property type="entry name" value="Family A G protein-coupled receptor-like"/>
    <property type="match status" value="1"/>
</dbReference>
<evidence type="ECO:0000256" key="3">
    <source>
        <dbReference type="ARBA" id="ARBA00022475"/>
    </source>
</evidence>